<reference evidence="3" key="1">
    <citation type="submission" date="2023-02" db="EMBL/GenBank/DDBJ databases">
        <title>Genome of toxic invasive species Heracleum sosnowskyi carries increased number of genes despite the absence of recent whole-genome duplications.</title>
        <authorList>
            <person name="Schelkunov M."/>
            <person name="Shtratnikova V."/>
            <person name="Makarenko M."/>
            <person name="Klepikova A."/>
            <person name="Omelchenko D."/>
            <person name="Novikova G."/>
            <person name="Obukhova E."/>
            <person name="Bogdanov V."/>
            <person name="Penin A."/>
            <person name="Logacheva M."/>
        </authorList>
    </citation>
    <scope>NUCLEOTIDE SEQUENCE</scope>
    <source>
        <strain evidence="3">Hsosn_3</strain>
        <tissue evidence="3">Leaf</tissue>
    </source>
</reference>
<dbReference type="GO" id="GO:0004518">
    <property type="term" value="F:nuclease activity"/>
    <property type="evidence" value="ECO:0007669"/>
    <property type="project" value="UniProtKB-KW"/>
</dbReference>
<evidence type="ECO:0000256" key="1">
    <source>
        <dbReference type="ARBA" id="ARBA00022722"/>
    </source>
</evidence>
<keyword evidence="1" id="KW-0540">Nuclease</keyword>
<keyword evidence="4" id="KW-1185">Reference proteome</keyword>
<organism evidence="3 4">
    <name type="scientific">Heracleum sosnowskyi</name>
    <dbReference type="NCBI Taxonomy" id="360622"/>
    <lineage>
        <taxon>Eukaryota</taxon>
        <taxon>Viridiplantae</taxon>
        <taxon>Streptophyta</taxon>
        <taxon>Embryophyta</taxon>
        <taxon>Tracheophyta</taxon>
        <taxon>Spermatophyta</taxon>
        <taxon>Magnoliopsida</taxon>
        <taxon>eudicotyledons</taxon>
        <taxon>Gunneridae</taxon>
        <taxon>Pentapetalae</taxon>
        <taxon>asterids</taxon>
        <taxon>campanulids</taxon>
        <taxon>Apiales</taxon>
        <taxon>Apiaceae</taxon>
        <taxon>Apioideae</taxon>
        <taxon>apioid superclade</taxon>
        <taxon>Tordylieae</taxon>
        <taxon>Tordyliinae</taxon>
        <taxon>Heracleum</taxon>
    </lineage>
</organism>
<reference evidence="3" key="2">
    <citation type="submission" date="2023-05" db="EMBL/GenBank/DDBJ databases">
        <authorList>
            <person name="Schelkunov M.I."/>
        </authorList>
    </citation>
    <scope>NUCLEOTIDE SEQUENCE</scope>
    <source>
        <strain evidence="3">Hsosn_3</strain>
        <tissue evidence="3">Leaf</tissue>
    </source>
</reference>
<sequence length="365" mass="41249">MQWSSCSNSQNSFKFTTLKLLAGVSSGAVKICNWKTPKHLQLRLNLRNLQISFFNKLHGSNFNTTRELCDLIRSRWVNISWGFSSWIVYMYCICLCLVAEAHVDQISSVYYACENVESYYAGVQHLRGDKLKKKLNTIISEHQSLPYTKVWDAIKILDAADVDLPEASSDVVEIYSLQIVPKSLAGKPDGWNREHLWPRSYGLITHQSLTDVHNIRAADANVNSSRGNKYYGECSPDTSHCLKPATKEAAPDTETDKKRWAPPLQVRGDIARALMYMAVCYGFPQSDGGVILRLSDFPRTANNEMGLLTTLLRWNDLDPPSREEKLRNERLVTLLGLLRNARVDETSSVKAQKGGLSWGDWNGME</sequence>
<accession>A0AAD8IUV1</accession>
<keyword evidence="2" id="KW-0378">Hydrolase</keyword>
<evidence type="ECO:0000313" key="4">
    <source>
        <dbReference type="Proteomes" id="UP001237642"/>
    </source>
</evidence>
<protein>
    <submittedName>
        <fullName evidence="3">Extracellular ribonuclease</fullName>
    </submittedName>
</protein>
<dbReference type="SUPFAM" id="SSF54060">
    <property type="entry name" value="His-Me finger endonucleases"/>
    <property type="match status" value="1"/>
</dbReference>
<dbReference type="Pfam" id="PF04231">
    <property type="entry name" value="Endonuclease_1"/>
    <property type="match status" value="1"/>
</dbReference>
<name>A0AAD8IUV1_9APIA</name>
<evidence type="ECO:0000313" key="3">
    <source>
        <dbReference type="EMBL" id="KAK1391634.1"/>
    </source>
</evidence>
<dbReference type="PANTHER" id="PTHR33607">
    <property type="entry name" value="ENDONUCLEASE-1"/>
    <property type="match status" value="1"/>
</dbReference>
<dbReference type="InterPro" id="IPR007346">
    <property type="entry name" value="Endonuclease-I"/>
</dbReference>
<dbReference type="AlphaFoldDB" id="A0AAD8IUV1"/>
<evidence type="ECO:0000256" key="2">
    <source>
        <dbReference type="ARBA" id="ARBA00022801"/>
    </source>
</evidence>
<dbReference type="PANTHER" id="PTHR33607:SF2">
    <property type="entry name" value="ENDONUCLEASE-1"/>
    <property type="match status" value="1"/>
</dbReference>
<dbReference type="InterPro" id="IPR044925">
    <property type="entry name" value="His-Me_finger_sf"/>
</dbReference>
<gene>
    <name evidence="3" type="ORF">POM88_010690</name>
</gene>
<dbReference type="GO" id="GO:0016787">
    <property type="term" value="F:hydrolase activity"/>
    <property type="evidence" value="ECO:0007669"/>
    <property type="project" value="UniProtKB-KW"/>
</dbReference>
<comment type="caution">
    <text evidence="3">The sequence shown here is derived from an EMBL/GenBank/DDBJ whole genome shotgun (WGS) entry which is preliminary data.</text>
</comment>
<proteinExistence type="predicted"/>
<dbReference type="EMBL" id="JAUIZM010000003">
    <property type="protein sequence ID" value="KAK1391634.1"/>
    <property type="molecule type" value="Genomic_DNA"/>
</dbReference>
<dbReference type="Proteomes" id="UP001237642">
    <property type="component" value="Unassembled WGS sequence"/>
</dbReference>